<comment type="caution">
    <text evidence="2">The sequence shown here is derived from an EMBL/GenBank/DDBJ whole genome shotgun (WGS) entry which is preliminary data.</text>
</comment>
<protein>
    <recommendedName>
        <fullName evidence="1">Shedu protein SduA C-terminal domain-containing protein</fullName>
    </recommendedName>
</protein>
<feature type="domain" description="Shedu protein SduA C-terminal" evidence="1">
    <location>
        <begin position="211"/>
        <end position="388"/>
    </location>
</feature>
<dbReference type="AlphaFoldDB" id="A0A0A0BTC3"/>
<gene>
    <name evidence="2" type="ORF">N868_07775</name>
</gene>
<dbReference type="EMBL" id="AXCY01000016">
    <property type="protein sequence ID" value="KGM11663.1"/>
    <property type="molecule type" value="Genomic_DNA"/>
</dbReference>
<proteinExistence type="predicted"/>
<sequence>MSGGSGLDDETFYAQGRRPGRTYASRSFEIGQPESRDYGTPARFVYRVFDVPTESEITVDGDEYTVTDVPGGRYQVKVLLAREAGQIKDLWIQRVPAPGTDGRTSQVLNLKRDDAMRFAEFMCSLASVPMEADAERIRVDDDLLRDVFADPDLLGRLYEDRRDAFRAMITSDASARDVIAITHRRQQVTRFRRLLSDREFFDDEATRLHGPERVWQEFLESNPWVLGVSLGAQLFTGFDSARLEQVVAGASIAGPGKRADALLKTAGRVRSLVFAEIKTHATPLLDREYRPGCWSVSREVSGGVAQVQGTVQRAVAQIGQRLPVTAEDGSEVPGEYTYLLRPRSFLIVGDLGQFIGQAGGHDPAKFTSFELFRRQLLEPEIITFDELLARAEWLVDLAQDARDPS</sequence>
<reference evidence="2 3" key="2">
    <citation type="journal article" date="2015" name="Stand. Genomic Sci.">
        <title>Draft genome sequence of Cellulomonas carbonis T26(T) and comparative analysis of six Cellulomonas genomes.</title>
        <authorList>
            <person name="Zhuang W."/>
            <person name="Zhang S."/>
            <person name="Xia X."/>
            <person name="Wang G."/>
        </authorList>
    </citation>
    <scope>NUCLEOTIDE SEQUENCE [LARGE SCALE GENOMIC DNA]</scope>
    <source>
        <strain evidence="2 3">T26</strain>
    </source>
</reference>
<keyword evidence="3" id="KW-1185">Reference proteome</keyword>
<reference evidence="2 3" key="1">
    <citation type="submission" date="2013-08" db="EMBL/GenBank/DDBJ databases">
        <title>Genome sequencing of Cellulomonas carbonis T26.</title>
        <authorList>
            <person name="Chen F."/>
            <person name="Li Y."/>
            <person name="Wang G."/>
        </authorList>
    </citation>
    <scope>NUCLEOTIDE SEQUENCE [LARGE SCALE GENOMIC DNA]</scope>
    <source>
        <strain evidence="2 3">T26</strain>
    </source>
</reference>
<dbReference type="Pfam" id="PF14082">
    <property type="entry name" value="SduA_C"/>
    <property type="match status" value="1"/>
</dbReference>
<dbReference type="InterPro" id="IPR025359">
    <property type="entry name" value="SduA_C"/>
</dbReference>
<evidence type="ECO:0000259" key="1">
    <source>
        <dbReference type="Pfam" id="PF14082"/>
    </source>
</evidence>
<dbReference type="Proteomes" id="UP000029839">
    <property type="component" value="Unassembled WGS sequence"/>
</dbReference>
<name>A0A0A0BTC3_9CELL</name>
<dbReference type="RefSeq" id="WP_043604147.1">
    <property type="nucleotide sequence ID" value="NZ_AXCY01000016.1"/>
</dbReference>
<evidence type="ECO:0000313" key="2">
    <source>
        <dbReference type="EMBL" id="KGM11663.1"/>
    </source>
</evidence>
<accession>A0A0A0BTC3</accession>
<evidence type="ECO:0000313" key="3">
    <source>
        <dbReference type="Proteomes" id="UP000029839"/>
    </source>
</evidence>
<organism evidence="2 3">
    <name type="scientific">Cellulomonas carbonis T26</name>
    <dbReference type="NCBI Taxonomy" id="947969"/>
    <lineage>
        <taxon>Bacteria</taxon>
        <taxon>Bacillati</taxon>
        <taxon>Actinomycetota</taxon>
        <taxon>Actinomycetes</taxon>
        <taxon>Micrococcales</taxon>
        <taxon>Cellulomonadaceae</taxon>
        <taxon>Cellulomonas</taxon>
    </lineage>
</organism>